<sequence>MVDRLLQRFAPRNPAAFIACNVAVVLSWGAVMGAVRRARENREVKGRYEVDVGKWLKED</sequence>
<protein>
    <submittedName>
        <fullName evidence="2">Uncharacterized protein</fullName>
    </submittedName>
</protein>
<name>A0A9P4TPM3_CURKU</name>
<dbReference type="EMBL" id="SWKU01000001">
    <property type="protein sequence ID" value="KAF3010861.1"/>
    <property type="molecule type" value="Genomic_DNA"/>
</dbReference>
<feature type="transmembrane region" description="Helical" evidence="1">
    <location>
        <begin position="15"/>
        <end position="35"/>
    </location>
</feature>
<evidence type="ECO:0000256" key="1">
    <source>
        <dbReference type="SAM" id="Phobius"/>
    </source>
</evidence>
<comment type="caution">
    <text evidence="2">The sequence shown here is derived from an EMBL/GenBank/DDBJ whole genome shotgun (WGS) entry which is preliminary data.</text>
</comment>
<gene>
    <name evidence="2" type="ORF">E8E13_009114</name>
</gene>
<keyword evidence="3" id="KW-1185">Reference proteome</keyword>
<keyword evidence="1" id="KW-0472">Membrane</keyword>
<evidence type="ECO:0000313" key="2">
    <source>
        <dbReference type="EMBL" id="KAF3010861.1"/>
    </source>
</evidence>
<reference evidence="2" key="1">
    <citation type="submission" date="2019-04" db="EMBL/GenBank/DDBJ databases">
        <title>Sequencing of skin fungus with MAO and IRED activity.</title>
        <authorList>
            <person name="Marsaioli A.J."/>
            <person name="Bonatto J.M.C."/>
            <person name="Reis Junior O."/>
        </authorList>
    </citation>
    <scope>NUCLEOTIDE SEQUENCE</scope>
    <source>
        <strain evidence="2">30M1</strain>
    </source>
</reference>
<proteinExistence type="predicted"/>
<dbReference type="OrthoDB" id="3700023at2759"/>
<evidence type="ECO:0000313" key="3">
    <source>
        <dbReference type="Proteomes" id="UP000801428"/>
    </source>
</evidence>
<keyword evidence="1" id="KW-1133">Transmembrane helix</keyword>
<dbReference type="Proteomes" id="UP000801428">
    <property type="component" value="Unassembled WGS sequence"/>
</dbReference>
<dbReference type="AlphaFoldDB" id="A0A9P4TPM3"/>
<organism evidence="2 3">
    <name type="scientific">Curvularia kusanoi</name>
    <name type="common">Cochliobolus kusanoi</name>
    <dbReference type="NCBI Taxonomy" id="90978"/>
    <lineage>
        <taxon>Eukaryota</taxon>
        <taxon>Fungi</taxon>
        <taxon>Dikarya</taxon>
        <taxon>Ascomycota</taxon>
        <taxon>Pezizomycotina</taxon>
        <taxon>Dothideomycetes</taxon>
        <taxon>Pleosporomycetidae</taxon>
        <taxon>Pleosporales</taxon>
        <taxon>Pleosporineae</taxon>
        <taxon>Pleosporaceae</taxon>
        <taxon>Curvularia</taxon>
    </lineage>
</organism>
<accession>A0A9P4TPM3</accession>
<keyword evidence="1" id="KW-0812">Transmembrane</keyword>